<dbReference type="SUPFAM" id="SSF51735">
    <property type="entry name" value="NAD(P)-binding Rossmann-fold domains"/>
    <property type="match status" value="1"/>
</dbReference>
<dbReference type="NCBIfam" id="NF005559">
    <property type="entry name" value="PRK07231.1"/>
    <property type="match status" value="1"/>
</dbReference>
<dbReference type="PRINTS" id="PR00081">
    <property type="entry name" value="GDHRDH"/>
</dbReference>
<dbReference type="InterPro" id="IPR002347">
    <property type="entry name" value="SDR_fam"/>
</dbReference>
<dbReference type="SMART" id="SM00822">
    <property type="entry name" value="PKS_KR"/>
    <property type="match status" value="1"/>
</dbReference>
<dbReference type="InterPro" id="IPR057326">
    <property type="entry name" value="KR_dom"/>
</dbReference>
<gene>
    <name evidence="4" type="ORF">HGA07_19135</name>
</gene>
<name>A0A7X6M0T8_9NOCA</name>
<dbReference type="CDD" id="cd05233">
    <property type="entry name" value="SDR_c"/>
    <property type="match status" value="1"/>
</dbReference>
<keyword evidence="2" id="KW-0560">Oxidoreductase</keyword>
<feature type="domain" description="Ketoreductase" evidence="3">
    <location>
        <begin position="6"/>
        <end position="176"/>
    </location>
</feature>
<dbReference type="InterPro" id="IPR036291">
    <property type="entry name" value="NAD(P)-bd_dom_sf"/>
</dbReference>
<dbReference type="PANTHER" id="PTHR42760">
    <property type="entry name" value="SHORT-CHAIN DEHYDROGENASES/REDUCTASES FAMILY MEMBER"/>
    <property type="match status" value="1"/>
</dbReference>
<proteinExistence type="inferred from homology"/>
<dbReference type="Gene3D" id="3.40.50.720">
    <property type="entry name" value="NAD(P)-binding Rossmann-like Domain"/>
    <property type="match status" value="1"/>
</dbReference>
<dbReference type="Proteomes" id="UP000523447">
    <property type="component" value="Unassembled WGS sequence"/>
</dbReference>
<dbReference type="PRINTS" id="PR00080">
    <property type="entry name" value="SDRFAMILY"/>
</dbReference>
<keyword evidence="5" id="KW-1185">Reference proteome</keyword>
<organism evidence="4 5">
    <name type="scientific">Nocardia veterana</name>
    <dbReference type="NCBI Taxonomy" id="132249"/>
    <lineage>
        <taxon>Bacteria</taxon>
        <taxon>Bacillati</taxon>
        <taxon>Actinomycetota</taxon>
        <taxon>Actinomycetes</taxon>
        <taxon>Mycobacteriales</taxon>
        <taxon>Nocardiaceae</taxon>
        <taxon>Nocardia</taxon>
    </lineage>
</organism>
<dbReference type="AlphaFoldDB" id="A0A7X6M0T8"/>
<accession>A0A7X6M0T8</accession>
<reference evidence="4 5" key="1">
    <citation type="submission" date="2020-04" db="EMBL/GenBank/DDBJ databases">
        <title>MicrobeNet Type strains.</title>
        <authorList>
            <person name="Nicholson A.C."/>
        </authorList>
    </citation>
    <scope>NUCLEOTIDE SEQUENCE [LARGE SCALE GENOMIC DNA]</scope>
    <source>
        <strain evidence="4 5">DSM 44445</strain>
    </source>
</reference>
<dbReference type="FunFam" id="3.40.50.720:FF:000084">
    <property type="entry name" value="Short-chain dehydrogenase reductase"/>
    <property type="match status" value="1"/>
</dbReference>
<protein>
    <submittedName>
        <fullName evidence="4">SDR family oxidoreductase</fullName>
    </submittedName>
</protein>
<evidence type="ECO:0000256" key="1">
    <source>
        <dbReference type="ARBA" id="ARBA00006484"/>
    </source>
</evidence>
<evidence type="ECO:0000313" key="4">
    <source>
        <dbReference type="EMBL" id="NKY87736.1"/>
    </source>
</evidence>
<comment type="similarity">
    <text evidence="1">Belongs to the short-chain dehydrogenases/reductases (SDR) family.</text>
</comment>
<dbReference type="GO" id="GO:0016616">
    <property type="term" value="F:oxidoreductase activity, acting on the CH-OH group of donors, NAD or NADP as acceptor"/>
    <property type="evidence" value="ECO:0007669"/>
    <property type="project" value="UniProtKB-ARBA"/>
</dbReference>
<dbReference type="Pfam" id="PF13561">
    <property type="entry name" value="adh_short_C2"/>
    <property type="match status" value="1"/>
</dbReference>
<dbReference type="GO" id="GO:0030497">
    <property type="term" value="P:fatty acid elongation"/>
    <property type="evidence" value="ECO:0007669"/>
    <property type="project" value="TreeGrafter"/>
</dbReference>
<evidence type="ECO:0000256" key="2">
    <source>
        <dbReference type="ARBA" id="ARBA00023002"/>
    </source>
</evidence>
<dbReference type="RefSeq" id="WP_040724211.1">
    <property type="nucleotide sequence ID" value="NZ_CAWPHS010000014.1"/>
</dbReference>
<sequence>MTLDAPVAVVTGAGRGIGAAISRRLAKDGFSVVAVDLDGTAAERIAREIDGIPAQLDITDNSAAAELSASLPRVDALVNNAGIFPPAPIASVSVEEFRKVMDVNVIGTLVMTQAFLPQLTAAPTAAVVNIASIAAKVVTPGTAAYSPSKAAVVSLTKLCAVELADRGIRVNAIAPGGVATEGTAAVSADEEREARFNAVVPLGRRAQPEDIADAVPFFLSPDARYVTGQILYVDGGLTEATINFLRAAQSAG</sequence>
<dbReference type="EMBL" id="JAAXPE010000021">
    <property type="protein sequence ID" value="NKY87736.1"/>
    <property type="molecule type" value="Genomic_DNA"/>
</dbReference>
<evidence type="ECO:0000313" key="5">
    <source>
        <dbReference type="Proteomes" id="UP000523447"/>
    </source>
</evidence>
<comment type="caution">
    <text evidence="4">The sequence shown here is derived from an EMBL/GenBank/DDBJ whole genome shotgun (WGS) entry which is preliminary data.</text>
</comment>
<evidence type="ECO:0000259" key="3">
    <source>
        <dbReference type="SMART" id="SM00822"/>
    </source>
</evidence>
<dbReference type="PANTHER" id="PTHR42760:SF40">
    <property type="entry name" value="3-OXOACYL-[ACYL-CARRIER-PROTEIN] REDUCTASE, CHLOROPLASTIC"/>
    <property type="match status" value="1"/>
</dbReference>